<dbReference type="EMBL" id="SZVO01000026">
    <property type="protein sequence ID" value="TKT86001.1"/>
    <property type="molecule type" value="Genomic_DNA"/>
</dbReference>
<reference evidence="2 3" key="1">
    <citation type="submission" date="2019-05" db="EMBL/GenBank/DDBJ databases">
        <title>Dyadobacter AR-3-8 sp. nov., isolated from arctic soil.</title>
        <authorList>
            <person name="Chaudhary D.K."/>
        </authorList>
    </citation>
    <scope>NUCLEOTIDE SEQUENCE [LARGE SCALE GENOMIC DNA]</scope>
    <source>
        <strain evidence="2 3">AR-3-8</strain>
    </source>
</reference>
<dbReference type="RefSeq" id="WP_137344275.1">
    <property type="nucleotide sequence ID" value="NZ_SZVO01000026.1"/>
</dbReference>
<protein>
    <submittedName>
        <fullName evidence="2">Uncharacterized protein</fullName>
    </submittedName>
</protein>
<dbReference type="AlphaFoldDB" id="A0A4U6CRA5"/>
<gene>
    <name evidence="2" type="ORF">FDK13_32910</name>
</gene>
<feature type="chain" id="PRO_5020413620" evidence="1">
    <location>
        <begin position="19"/>
        <end position="84"/>
    </location>
</feature>
<comment type="caution">
    <text evidence="2">The sequence shown here is derived from an EMBL/GenBank/DDBJ whole genome shotgun (WGS) entry which is preliminary data.</text>
</comment>
<proteinExistence type="predicted"/>
<organism evidence="2 3">
    <name type="scientific">Dyadobacter frigoris</name>
    <dbReference type="NCBI Taxonomy" id="2576211"/>
    <lineage>
        <taxon>Bacteria</taxon>
        <taxon>Pseudomonadati</taxon>
        <taxon>Bacteroidota</taxon>
        <taxon>Cytophagia</taxon>
        <taxon>Cytophagales</taxon>
        <taxon>Spirosomataceae</taxon>
        <taxon>Dyadobacter</taxon>
    </lineage>
</organism>
<name>A0A4U6CRA5_9BACT</name>
<keyword evidence="3" id="KW-1185">Reference proteome</keyword>
<sequence length="84" mass="8844">MKYLPVFALVMGGGLALAENTFRPTVAPQYYFNGEAWQELGSIQPGTTTGTYRCQSSPTEQCTAETLIAGVPGGVTPGAFTINP</sequence>
<accession>A0A4U6CRA5</accession>
<keyword evidence="1" id="KW-0732">Signal</keyword>
<evidence type="ECO:0000256" key="1">
    <source>
        <dbReference type="SAM" id="SignalP"/>
    </source>
</evidence>
<dbReference type="Proteomes" id="UP000304900">
    <property type="component" value="Unassembled WGS sequence"/>
</dbReference>
<feature type="signal peptide" evidence="1">
    <location>
        <begin position="1"/>
        <end position="18"/>
    </location>
</feature>
<evidence type="ECO:0000313" key="3">
    <source>
        <dbReference type="Proteomes" id="UP000304900"/>
    </source>
</evidence>
<evidence type="ECO:0000313" key="2">
    <source>
        <dbReference type="EMBL" id="TKT86001.1"/>
    </source>
</evidence>